<dbReference type="EMBL" id="BART01034507">
    <property type="protein sequence ID" value="GAH17703.1"/>
    <property type="molecule type" value="Genomic_DNA"/>
</dbReference>
<name>X1FAB4_9ZZZZ</name>
<sequence>GNLNGWQDRLIISVDMGFDEKIIDDFRKNRERLCISFSEVFKRWQTESKKGFYDWFQEEVESFGRSTLKAHLNYLEKMKQYQGIVNEESISALINPPPATILIRTIHRIFKNNGFNSSKIIEKTVEYLHSPYIKDIPIVKIFSMMLATIARKAAAGQKNSPNQGMYNDISIISGLLPYCDAMFIDNTCYNYLNERPLVEEINYDTKVFSQ</sequence>
<gene>
    <name evidence="1" type="ORF">S01H4_58958</name>
</gene>
<feature type="non-terminal residue" evidence="1">
    <location>
        <position position="210"/>
    </location>
</feature>
<evidence type="ECO:0000313" key="1">
    <source>
        <dbReference type="EMBL" id="GAH17703.1"/>
    </source>
</evidence>
<feature type="non-terminal residue" evidence="1">
    <location>
        <position position="1"/>
    </location>
</feature>
<comment type="caution">
    <text evidence="1">The sequence shown here is derived from an EMBL/GenBank/DDBJ whole genome shotgun (WGS) entry which is preliminary data.</text>
</comment>
<reference evidence="1" key="1">
    <citation type="journal article" date="2014" name="Front. Microbiol.">
        <title>High frequency of phylogenetically diverse reductive dehalogenase-homologous genes in deep subseafloor sedimentary metagenomes.</title>
        <authorList>
            <person name="Kawai M."/>
            <person name="Futagami T."/>
            <person name="Toyoda A."/>
            <person name="Takaki Y."/>
            <person name="Nishi S."/>
            <person name="Hori S."/>
            <person name="Arai W."/>
            <person name="Tsubouchi T."/>
            <person name="Morono Y."/>
            <person name="Uchiyama I."/>
            <person name="Ito T."/>
            <person name="Fujiyama A."/>
            <person name="Inagaki F."/>
            <person name="Takami H."/>
        </authorList>
    </citation>
    <scope>NUCLEOTIDE SEQUENCE</scope>
    <source>
        <strain evidence="1">Expedition CK06-06</strain>
    </source>
</reference>
<dbReference type="AlphaFoldDB" id="X1FAB4"/>
<organism evidence="1">
    <name type="scientific">marine sediment metagenome</name>
    <dbReference type="NCBI Taxonomy" id="412755"/>
    <lineage>
        <taxon>unclassified sequences</taxon>
        <taxon>metagenomes</taxon>
        <taxon>ecological metagenomes</taxon>
    </lineage>
</organism>
<proteinExistence type="predicted"/>
<protein>
    <submittedName>
        <fullName evidence="1">Uncharacterized protein</fullName>
    </submittedName>
</protein>
<accession>X1FAB4</accession>